<protein>
    <submittedName>
        <fullName evidence="1">Uncharacterized protein</fullName>
    </submittedName>
</protein>
<dbReference type="AlphaFoldDB" id="A0A5C3P6Q8"/>
<evidence type="ECO:0000313" key="2">
    <source>
        <dbReference type="Proteomes" id="UP000308197"/>
    </source>
</evidence>
<accession>A0A5C3P6Q8</accession>
<dbReference type="EMBL" id="ML211598">
    <property type="protein sequence ID" value="TFK81483.1"/>
    <property type="molecule type" value="Genomic_DNA"/>
</dbReference>
<dbReference type="Proteomes" id="UP000308197">
    <property type="component" value="Unassembled WGS sequence"/>
</dbReference>
<name>A0A5C3P6Q8_9APHY</name>
<dbReference type="InParanoid" id="A0A5C3P6Q8"/>
<evidence type="ECO:0000313" key="1">
    <source>
        <dbReference type="EMBL" id="TFK81483.1"/>
    </source>
</evidence>
<gene>
    <name evidence="1" type="ORF">K466DRAFT_591215</name>
</gene>
<reference evidence="1 2" key="1">
    <citation type="journal article" date="2019" name="Nat. Ecol. Evol.">
        <title>Megaphylogeny resolves global patterns of mushroom evolution.</title>
        <authorList>
            <person name="Varga T."/>
            <person name="Krizsan K."/>
            <person name="Foldi C."/>
            <person name="Dima B."/>
            <person name="Sanchez-Garcia M."/>
            <person name="Sanchez-Ramirez S."/>
            <person name="Szollosi G.J."/>
            <person name="Szarkandi J.G."/>
            <person name="Papp V."/>
            <person name="Albert L."/>
            <person name="Andreopoulos W."/>
            <person name="Angelini C."/>
            <person name="Antonin V."/>
            <person name="Barry K.W."/>
            <person name="Bougher N.L."/>
            <person name="Buchanan P."/>
            <person name="Buyck B."/>
            <person name="Bense V."/>
            <person name="Catcheside P."/>
            <person name="Chovatia M."/>
            <person name="Cooper J."/>
            <person name="Damon W."/>
            <person name="Desjardin D."/>
            <person name="Finy P."/>
            <person name="Geml J."/>
            <person name="Haridas S."/>
            <person name="Hughes K."/>
            <person name="Justo A."/>
            <person name="Karasinski D."/>
            <person name="Kautmanova I."/>
            <person name="Kiss B."/>
            <person name="Kocsube S."/>
            <person name="Kotiranta H."/>
            <person name="LaButti K.M."/>
            <person name="Lechner B.E."/>
            <person name="Liimatainen K."/>
            <person name="Lipzen A."/>
            <person name="Lukacs Z."/>
            <person name="Mihaltcheva S."/>
            <person name="Morgado L.N."/>
            <person name="Niskanen T."/>
            <person name="Noordeloos M.E."/>
            <person name="Ohm R.A."/>
            <person name="Ortiz-Santana B."/>
            <person name="Ovrebo C."/>
            <person name="Racz N."/>
            <person name="Riley R."/>
            <person name="Savchenko A."/>
            <person name="Shiryaev A."/>
            <person name="Soop K."/>
            <person name="Spirin V."/>
            <person name="Szebenyi C."/>
            <person name="Tomsovsky M."/>
            <person name="Tulloss R.E."/>
            <person name="Uehling J."/>
            <person name="Grigoriev I.V."/>
            <person name="Vagvolgyi C."/>
            <person name="Papp T."/>
            <person name="Martin F.M."/>
            <person name="Miettinen O."/>
            <person name="Hibbett D.S."/>
            <person name="Nagy L.G."/>
        </authorList>
    </citation>
    <scope>NUCLEOTIDE SEQUENCE [LARGE SCALE GENOMIC DNA]</scope>
    <source>
        <strain evidence="1 2">HHB13444</strain>
    </source>
</reference>
<keyword evidence="2" id="KW-1185">Reference proteome</keyword>
<organism evidence="1 2">
    <name type="scientific">Polyporus arcularius HHB13444</name>
    <dbReference type="NCBI Taxonomy" id="1314778"/>
    <lineage>
        <taxon>Eukaryota</taxon>
        <taxon>Fungi</taxon>
        <taxon>Dikarya</taxon>
        <taxon>Basidiomycota</taxon>
        <taxon>Agaricomycotina</taxon>
        <taxon>Agaricomycetes</taxon>
        <taxon>Polyporales</taxon>
        <taxon>Polyporaceae</taxon>
        <taxon>Polyporus</taxon>
    </lineage>
</organism>
<sequence>MRSISHLSPLRPCLRTTRLGSRGFAQRAGVGRRVTARKPYSRHRSHCYYTVRIAVAVASSLIASGPRLTISV</sequence>
<proteinExistence type="predicted"/>